<accession>U2F930</accession>
<gene>
    <name evidence="1" type="ORF">UNSWCS_1444</name>
</gene>
<evidence type="ECO:0000313" key="1">
    <source>
        <dbReference type="EMBL" id="ERJ26827.1"/>
    </source>
</evidence>
<dbReference type="EMBL" id="ANNG01000044">
    <property type="protein sequence ID" value="ERJ26827.1"/>
    <property type="molecule type" value="Genomic_DNA"/>
</dbReference>
<sequence>MSQSLKQSIVRWILSFASPKVATASRGEGIFILRLNR</sequence>
<proteinExistence type="predicted"/>
<dbReference type="AlphaFoldDB" id="U2F930"/>
<name>U2F930_9BACT</name>
<organism evidence="1 2">
    <name type="scientific">Campylobacter concisus UNSWCS</name>
    <dbReference type="NCBI Taxonomy" id="1242968"/>
    <lineage>
        <taxon>Bacteria</taxon>
        <taxon>Pseudomonadati</taxon>
        <taxon>Campylobacterota</taxon>
        <taxon>Epsilonproteobacteria</taxon>
        <taxon>Campylobacterales</taxon>
        <taxon>Campylobacteraceae</taxon>
        <taxon>Campylobacter</taxon>
    </lineage>
</organism>
<comment type="caution">
    <text evidence="1">The sequence shown here is derived from an EMBL/GenBank/DDBJ whole genome shotgun (WGS) entry which is preliminary data.</text>
</comment>
<dbReference type="Proteomes" id="UP000016620">
    <property type="component" value="Unassembled WGS sequence"/>
</dbReference>
<reference evidence="1 2" key="1">
    <citation type="journal article" date="2013" name="BMC Genomics">
        <title>Comparative genomics of Campylobacter concisus isolates reveals genetic diversity and provides insights into disease association.</title>
        <authorList>
            <person name="Deshpande N.P."/>
            <person name="Kaakoush N.O."/>
            <person name="Wilkins M.R."/>
            <person name="Mitchell H.M."/>
        </authorList>
    </citation>
    <scope>NUCLEOTIDE SEQUENCE [LARGE SCALE GENOMIC DNA]</scope>
    <source>
        <strain evidence="1 2">UNSWCS</strain>
    </source>
</reference>
<evidence type="ECO:0000313" key="2">
    <source>
        <dbReference type="Proteomes" id="UP000016620"/>
    </source>
</evidence>
<dbReference type="PATRIC" id="fig|1242968.3.peg.1927"/>
<protein>
    <submittedName>
        <fullName evidence="1">Uncharacterized protein</fullName>
    </submittedName>
</protein>